<feature type="domain" description="HNH nuclease" evidence="1">
    <location>
        <begin position="41"/>
        <end position="93"/>
    </location>
</feature>
<dbReference type="InterPro" id="IPR003615">
    <property type="entry name" value="HNH_nuc"/>
</dbReference>
<proteinExistence type="predicted"/>
<dbReference type="EMBL" id="CABVLZ010000001">
    <property type="protein sequence ID" value="VVU94355.1"/>
    <property type="molecule type" value="Genomic_DNA"/>
</dbReference>
<dbReference type="Pfam" id="PF13391">
    <property type="entry name" value="HNH_2"/>
    <property type="match status" value="1"/>
</dbReference>
<evidence type="ECO:0000259" key="1">
    <source>
        <dbReference type="Pfam" id="PF13391"/>
    </source>
</evidence>
<organism evidence="2">
    <name type="scientific">seawater metagenome</name>
    <dbReference type="NCBI Taxonomy" id="1561972"/>
    <lineage>
        <taxon>unclassified sequences</taxon>
        <taxon>metagenomes</taxon>
        <taxon>ecological metagenomes</taxon>
    </lineage>
</organism>
<sequence>MILNKRLFFAITSNSNLRGFASRPEHAKLRQHLINCKKPNCLICQRKLPIYLLECSHIKPRSLATRHERHDYNIVNWMCRICHKIYDKGDIGIKNSVIHKNSSLDKYTDLELKNLSEIDFNEYLRSKKYFDYHFKNIFNEERDI</sequence>
<evidence type="ECO:0000313" key="2">
    <source>
        <dbReference type="EMBL" id="VVU94355.1"/>
    </source>
</evidence>
<gene>
    <name evidence="2" type="ORF">CPAV1605_77</name>
</gene>
<dbReference type="AlphaFoldDB" id="A0A5E8CKR1"/>
<accession>A0A5E8CKR1</accession>
<reference evidence="2" key="1">
    <citation type="submission" date="2019-09" db="EMBL/GenBank/DDBJ databases">
        <authorList>
            <person name="Needham M D."/>
        </authorList>
    </citation>
    <scope>NUCLEOTIDE SEQUENCE</scope>
</reference>
<name>A0A5E8CKR1_9ZZZZ</name>
<protein>
    <recommendedName>
        <fullName evidence="1">HNH nuclease domain-containing protein</fullName>
    </recommendedName>
</protein>